<evidence type="ECO:0000259" key="1">
    <source>
        <dbReference type="Pfam" id="PF03447"/>
    </source>
</evidence>
<organism evidence="2">
    <name type="scientific">mine drainage metagenome</name>
    <dbReference type="NCBI Taxonomy" id="410659"/>
    <lineage>
        <taxon>unclassified sequences</taxon>
        <taxon>metagenomes</taxon>
        <taxon>ecological metagenomes</taxon>
    </lineage>
</organism>
<protein>
    <submittedName>
        <fullName evidence="2">MmcA</fullName>
    </submittedName>
</protein>
<proteinExistence type="predicted"/>
<feature type="domain" description="Aspartate/homoserine dehydrogenase NAD-binding" evidence="1">
    <location>
        <begin position="10"/>
        <end position="89"/>
    </location>
</feature>
<accession>T1CU53</accession>
<sequence length="124" mass="13143">MKKQTIAIVGLGRVGSVFLGALLGKANKGLEIVAVAEKSDTPGTRLALAHGIEVLDVDGLIGKSGNVDIIFDLTGMSAVRQELRDKLSKSTNRHTVIATESIARMIWMFITDAELPDVHAGAGY</sequence>
<reference evidence="2" key="1">
    <citation type="submission" date="2013-08" db="EMBL/GenBank/DDBJ databases">
        <authorList>
            <person name="Mendez C."/>
            <person name="Richter M."/>
            <person name="Ferrer M."/>
            <person name="Sanchez J."/>
        </authorList>
    </citation>
    <scope>NUCLEOTIDE SEQUENCE</scope>
</reference>
<dbReference type="SUPFAM" id="SSF51735">
    <property type="entry name" value="NAD(P)-binding Rossmann-fold domains"/>
    <property type="match status" value="1"/>
</dbReference>
<dbReference type="Pfam" id="PF03447">
    <property type="entry name" value="NAD_binding_3"/>
    <property type="match status" value="1"/>
</dbReference>
<gene>
    <name evidence="2" type="ORF">B1A_05100</name>
</gene>
<dbReference type="InterPro" id="IPR005106">
    <property type="entry name" value="Asp/hSer_DH_NAD-bd"/>
</dbReference>
<name>T1CU53_9ZZZZ</name>
<dbReference type="Gene3D" id="3.40.50.720">
    <property type="entry name" value="NAD(P)-binding Rossmann-like Domain"/>
    <property type="match status" value="1"/>
</dbReference>
<reference evidence="2" key="2">
    <citation type="journal article" date="2014" name="ISME J.">
        <title>Microbial stratification in low pH oxic and suboxic macroscopic growths along an acid mine drainage.</title>
        <authorList>
            <person name="Mendez-Garcia C."/>
            <person name="Mesa V."/>
            <person name="Sprenger R.R."/>
            <person name="Richter M."/>
            <person name="Diez M.S."/>
            <person name="Solano J."/>
            <person name="Bargiela R."/>
            <person name="Golyshina O.V."/>
            <person name="Manteca A."/>
            <person name="Ramos J.L."/>
            <person name="Gallego J.R."/>
            <person name="Llorente I."/>
            <person name="Martins Dos Santos V.A."/>
            <person name="Jensen O.N."/>
            <person name="Pelaez A.I."/>
            <person name="Sanchez J."/>
            <person name="Ferrer M."/>
        </authorList>
    </citation>
    <scope>NUCLEOTIDE SEQUENCE</scope>
</reference>
<comment type="caution">
    <text evidence="2">The sequence shown here is derived from an EMBL/GenBank/DDBJ whole genome shotgun (WGS) entry which is preliminary data.</text>
</comment>
<dbReference type="GO" id="GO:0050661">
    <property type="term" value="F:NADP binding"/>
    <property type="evidence" value="ECO:0007669"/>
    <property type="project" value="InterPro"/>
</dbReference>
<dbReference type="AlphaFoldDB" id="T1CU53"/>
<evidence type="ECO:0000313" key="2">
    <source>
        <dbReference type="EMBL" id="EQD73140.1"/>
    </source>
</evidence>
<dbReference type="InterPro" id="IPR036291">
    <property type="entry name" value="NAD(P)-bd_dom_sf"/>
</dbReference>
<dbReference type="GO" id="GO:0016491">
    <property type="term" value="F:oxidoreductase activity"/>
    <property type="evidence" value="ECO:0007669"/>
    <property type="project" value="InterPro"/>
</dbReference>
<dbReference type="EMBL" id="AUZX01003718">
    <property type="protein sequence ID" value="EQD73140.1"/>
    <property type="molecule type" value="Genomic_DNA"/>
</dbReference>